<dbReference type="GO" id="GO:0047371">
    <property type="term" value="F:butyrate-acetoacetate CoA-transferase activity"/>
    <property type="evidence" value="ECO:0007669"/>
    <property type="project" value="UniProtKB-EC"/>
</dbReference>
<dbReference type="InterPro" id="IPR004163">
    <property type="entry name" value="CoA_transf_BS"/>
</dbReference>
<dbReference type="PANTHER" id="PTHR13707">
    <property type="entry name" value="KETOACID-COENZYME A TRANSFERASE"/>
    <property type="match status" value="1"/>
</dbReference>
<gene>
    <name evidence="3" type="primary">ctfA</name>
    <name evidence="3" type="ORF">BACCIP111883_02757</name>
</gene>
<dbReference type="PROSITE" id="PS01273">
    <property type="entry name" value="COA_TRANSF_1"/>
    <property type="match status" value="1"/>
</dbReference>
<dbReference type="SMART" id="SM00882">
    <property type="entry name" value="CoA_trans"/>
    <property type="match status" value="1"/>
</dbReference>
<keyword evidence="4" id="KW-1185">Reference proteome</keyword>
<organism evidence="3 4">
    <name type="scientific">Sutcliffiella rhizosphaerae</name>
    <dbReference type="NCBI Taxonomy" id="2880967"/>
    <lineage>
        <taxon>Bacteria</taxon>
        <taxon>Bacillati</taxon>
        <taxon>Bacillota</taxon>
        <taxon>Bacilli</taxon>
        <taxon>Bacillales</taxon>
        <taxon>Bacillaceae</taxon>
        <taxon>Sutcliffiella</taxon>
    </lineage>
</organism>
<dbReference type="Gene3D" id="3.40.1080.10">
    <property type="entry name" value="Glutaconate Coenzyme A-transferase"/>
    <property type="match status" value="1"/>
</dbReference>
<dbReference type="InterPro" id="IPR037171">
    <property type="entry name" value="NagB/RpiA_transferase-like"/>
</dbReference>
<dbReference type="RefSeq" id="WP_230502016.1">
    <property type="nucleotide sequence ID" value="NZ_CAKJTJ010000015.1"/>
</dbReference>
<comment type="caution">
    <text evidence="3">The sequence shown here is derived from an EMBL/GenBank/DDBJ whole genome shotgun (WGS) entry which is preliminary data.</text>
</comment>
<dbReference type="SUPFAM" id="SSF100950">
    <property type="entry name" value="NagB/RpiA/CoA transferase-like"/>
    <property type="match status" value="1"/>
</dbReference>
<dbReference type="InterPro" id="IPR004165">
    <property type="entry name" value="CoA_trans_fam_I"/>
</dbReference>
<sequence>MEKVDNRFQKIVEVETLHQFFYDNMTIMFGGFGGVGTPPRLVDLVLETGVKDLTLIGNDAGFPTIGIGKVVCAGRVQRLIASHIGSNPEAGKLMTENNLQVEFSPQGTLAERIRAGGVGLGGILVDVGITNEIVTKNKSLVKINGDNFIIEMALTADVSVVYAKQADPYGNLVFDKSARNTNPLVAMAGKTTIVEVEEFVPLGHLDPEAIVTPGVYIDFMIQSKGVNWKWVWEKTYGT</sequence>
<dbReference type="InterPro" id="IPR012792">
    <property type="entry name" value="3-oxoacid_CoA-transf_A"/>
</dbReference>
<dbReference type="NCBIfam" id="TIGR02429">
    <property type="entry name" value="pcaI_scoA_fam"/>
    <property type="match status" value="1"/>
</dbReference>
<dbReference type="PANTHER" id="PTHR13707:SF60">
    <property type="entry name" value="ACETATE COA-TRANSFERASE SUBUNIT ALPHA"/>
    <property type="match status" value="1"/>
</dbReference>
<evidence type="ECO:0000313" key="3">
    <source>
        <dbReference type="EMBL" id="CAG9621966.1"/>
    </source>
</evidence>
<name>A0ABN8AD97_9BACI</name>
<dbReference type="Pfam" id="PF01144">
    <property type="entry name" value="CoA_trans"/>
    <property type="match status" value="1"/>
</dbReference>
<evidence type="ECO:0000256" key="2">
    <source>
        <dbReference type="ARBA" id="ARBA00022679"/>
    </source>
</evidence>
<reference evidence="3 4" key="1">
    <citation type="submission" date="2021-10" db="EMBL/GenBank/DDBJ databases">
        <authorList>
            <person name="Criscuolo A."/>
        </authorList>
    </citation>
    <scope>NUCLEOTIDE SEQUENCE [LARGE SCALE GENOMIC DNA]</scope>
    <source>
        <strain evidence="4">CIP 111883</strain>
    </source>
</reference>
<protein>
    <submittedName>
        <fullName evidence="3">Butyrate--acetoacetate CoA-transferase subunit A</fullName>
        <ecNumber evidence="3">2.8.3.9</ecNumber>
    </submittedName>
</protein>
<keyword evidence="2 3" id="KW-0808">Transferase</keyword>
<dbReference type="EMBL" id="CAKJTJ010000015">
    <property type="protein sequence ID" value="CAG9621966.1"/>
    <property type="molecule type" value="Genomic_DNA"/>
</dbReference>
<dbReference type="Proteomes" id="UP000789833">
    <property type="component" value="Unassembled WGS sequence"/>
</dbReference>
<comment type="similarity">
    <text evidence="1">Belongs to the 3-oxoacid CoA-transferase subunit A family.</text>
</comment>
<proteinExistence type="inferred from homology"/>
<evidence type="ECO:0000256" key="1">
    <source>
        <dbReference type="ARBA" id="ARBA00005612"/>
    </source>
</evidence>
<accession>A0ABN8AD97</accession>
<evidence type="ECO:0000313" key="4">
    <source>
        <dbReference type="Proteomes" id="UP000789833"/>
    </source>
</evidence>
<dbReference type="EC" id="2.8.3.9" evidence="3"/>